<organism evidence="2">
    <name type="scientific">Puccinia triticina (isolate 1-1 / race 1 (BBBD))</name>
    <name type="common">Brown leaf rust fungus</name>
    <dbReference type="NCBI Taxonomy" id="630390"/>
    <lineage>
        <taxon>Eukaryota</taxon>
        <taxon>Fungi</taxon>
        <taxon>Dikarya</taxon>
        <taxon>Basidiomycota</taxon>
        <taxon>Pucciniomycotina</taxon>
        <taxon>Pucciniomycetes</taxon>
        <taxon>Pucciniales</taxon>
        <taxon>Pucciniaceae</taxon>
        <taxon>Puccinia</taxon>
    </lineage>
</organism>
<dbReference type="OrthoDB" id="2500347at2759"/>
<evidence type="ECO:0000256" key="1">
    <source>
        <dbReference type="SAM" id="MobiDB-lite"/>
    </source>
</evidence>
<dbReference type="EMBL" id="ADAS02000040">
    <property type="protein sequence ID" value="OAV94366.1"/>
    <property type="molecule type" value="Genomic_DNA"/>
</dbReference>
<accession>A0A180GNI1</accession>
<dbReference type="Proteomes" id="UP000005240">
    <property type="component" value="Unassembled WGS sequence"/>
</dbReference>
<name>A0A180GNI1_PUCT1</name>
<dbReference type="EnsemblFungi" id="PTTG_27003-t43_1">
    <property type="protein sequence ID" value="PTTG_27003-t43_1-p1"/>
    <property type="gene ID" value="PTTG_27003"/>
</dbReference>
<dbReference type="VEuPathDB" id="FungiDB:PTTG_27003"/>
<feature type="region of interest" description="Disordered" evidence="1">
    <location>
        <begin position="53"/>
        <end position="85"/>
    </location>
</feature>
<reference evidence="3 4" key="3">
    <citation type="journal article" date="2017" name="G3 (Bethesda)">
        <title>Comparative analysis highlights variable genome content of wheat rusts and divergence of the mating loci.</title>
        <authorList>
            <person name="Cuomo C.A."/>
            <person name="Bakkeren G."/>
            <person name="Khalil H.B."/>
            <person name="Panwar V."/>
            <person name="Joly D."/>
            <person name="Linning R."/>
            <person name="Sakthikumar S."/>
            <person name="Song X."/>
            <person name="Adiconis X."/>
            <person name="Fan L."/>
            <person name="Goldberg J.M."/>
            <person name="Levin J.Z."/>
            <person name="Young S."/>
            <person name="Zeng Q."/>
            <person name="Anikster Y."/>
            <person name="Bruce M."/>
            <person name="Wang M."/>
            <person name="Yin C."/>
            <person name="McCallum B."/>
            <person name="Szabo L.J."/>
            <person name="Hulbert S."/>
            <person name="Chen X."/>
            <person name="Fellers J.P."/>
        </authorList>
    </citation>
    <scope>NUCLEOTIDE SEQUENCE</scope>
    <source>
        <strain evidence="4">Isolate 1-1 / race 1 (BBBD)</strain>
        <strain evidence="3">isolate 1-1 / race 1 (BBBD)</strain>
    </source>
</reference>
<reference evidence="2" key="2">
    <citation type="submission" date="2016-05" db="EMBL/GenBank/DDBJ databases">
        <title>Comparative analysis highlights variable genome content of wheat rusts and divergence of the mating loci.</title>
        <authorList>
            <person name="Cuomo C.A."/>
            <person name="Bakkeren G."/>
            <person name="Szabo L."/>
            <person name="Khalil H."/>
            <person name="Joly D."/>
            <person name="Goldberg J."/>
            <person name="Young S."/>
            <person name="Zeng Q."/>
            <person name="Fellers J."/>
        </authorList>
    </citation>
    <scope>NUCLEOTIDE SEQUENCE [LARGE SCALE GENOMIC DNA]</scope>
    <source>
        <strain evidence="2">1-1 BBBD Race 1</strain>
    </source>
</reference>
<reference evidence="3" key="4">
    <citation type="submission" date="2025-05" db="UniProtKB">
        <authorList>
            <consortium name="EnsemblFungi"/>
        </authorList>
    </citation>
    <scope>IDENTIFICATION</scope>
    <source>
        <strain evidence="3">isolate 1-1 / race 1 (BBBD)</strain>
    </source>
</reference>
<protein>
    <submittedName>
        <fullName evidence="2 3">Uncharacterized protein</fullName>
    </submittedName>
</protein>
<gene>
    <name evidence="2" type="ORF">PTTG_27003</name>
</gene>
<evidence type="ECO:0000313" key="2">
    <source>
        <dbReference type="EMBL" id="OAV94366.1"/>
    </source>
</evidence>
<proteinExistence type="predicted"/>
<feature type="compositionally biased region" description="Low complexity" evidence="1">
    <location>
        <begin position="75"/>
        <end position="84"/>
    </location>
</feature>
<sequence>MPFVLVLRRCFVRYLLVSCFARVLACLLFDLNLPPPGAEESLVEEQHFLTPSVAQDSIASSSRRRSRGEEPSNPTSTSSSSSSSYVAPVENIEALAKPKHKKARLDPIQPEISLLRGFQYQPNVRTSVAVVRKYQMLFETRINSGEFDSSTSGHKKEDVHPTLRVAMVGLKDGTAGRVVKVLNRITDHVQPYENWRKLFKILITYVYELHQAVLMRSGMTPPAQRLQHSRLFIWLLKEIFQPGQDTLPVLGIIQKPYPDWKGDRPFARLGRTQIELIDYFSGDGEPEAAGKAVYLVATYQHEYPDQYSRSIPSSRIIRKDPMAKTQKQVRFEKCLASILNRLPENLPKKLHSYNLDKGDPVHQLINSYRISFEQQRATHLLTPNKGRTLHPSLPLAGYFPQQMEGVMFIEIIDKEANSPVRTEAKDIVFPRILKFICKLHLNLLNSLDATPREDEQITSVKELCQWFCQILMFPNEDKSLPIMGPTKVNDIIAPWEDFKNEGRELFEPVQLQLVNHFSGAWRSEANLKFVAGFMLATFYQEFYPSLFNHLIHLKMH</sequence>
<reference evidence="2" key="1">
    <citation type="submission" date="2009-11" db="EMBL/GenBank/DDBJ databases">
        <authorList>
            <consortium name="The Broad Institute Genome Sequencing Platform"/>
            <person name="Ward D."/>
            <person name="Feldgarden M."/>
            <person name="Earl A."/>
            <person name="Young S.K."/>
            <person name="Zeng Q."/>
            <person name="Koehrsen M."/>
            <person name="Alvarado L."/>
            <person name="Berlin A."/>
            <person name="Bochicchio J."/>
            <person name="Borenstein D."/>
            <person name="Chapman S.B."/>
            <person name="Chen Z."/>
            <person name="Engels R."/>
            <person name="Freedman E."/>
            <person name="Gellesch M."/>
            <person name="Goldberg J."/>
            <person name="Griggs A."/>
            <person name="Gujja S."/>
            <person name="Heilman E."/>
            <person name="Heiman D."/>
            <person name="Hepburn T."/>
            <person name="Howarth C."/>
            <person name="Jen D."/>
            <person name="Larson L."/>
            <person name="Lewis B."/>
            <person name="Mehta T."/>
            <person name="Park D."/>
            <person name="Pearson M."/>
            <person name="Roberts A."/>
            <person name="Saif S."/>
            <person name="Shea T."/>
            <person name="Shenoy N."/>
            <person name="Sisk P."/>
            <person name="Stolte C."/>
            <person name="Sykes S."/>
            <person name="Thomson T."/>
            <person name="Walk T."/>
            <person name="White J."/>
            <person name="Yandava C."/>
            <person name="Izard J."/>
            <person name="Baranova O.V."/>
            <person name="Blanton J.M."/>
            <person name="Tanner A.C."/>
            <person name="Dewhirst F.E."/>
            <person name="Haas B."/>
            <person name="Nusbaum C."/>
            <person name="Birren B."/>
        </authorList>
    </citation>
    <scope>NUCLEOTIDE SEQUENCE [LARGE SCALE GENOMIC DNA]</scope>
    <source>
        <strain evidence="2">1-1 BBBD Race 1</strain>
    </source>
</reference>
<evidence type="ECO:0000313" key="3">
    <source>
        <dbReference type="EnsemblFungi" id="PTTG_27003-t43_1-p1"/>
    </source>
</evidence>
<keyword evidence="4" id="KW-1185">Reference proteome</keyword>
<evidence type="ECO:0000313" key="4">
    <source>
        <dbReference type="Proteomes" id="UP000005240"/>
    </source>
</evidence>
<dbReference type="AlphaFoldDB" id="A0A180GNI1"/>